<sequence length="55" mass="6071">MFRPKAGADYEIYFSDNAKIVVDEIKVIDGKSTVVDAVKLARTSECPYPSPPLPQ</sequence>
<evidence type="ECO:0000313" key="2">
    <source>
        <dbReference type="EMBL" id="VFR25714.1"/>
    </source>
</evidence>
<dbReference type="EMBL" id="CAADIB010000005">
    <property type="protein sequence ID" value="VFR25714.1"/>
    <property type="molecule type" value="Genomic_DNA"/>
</dbReference>
<organism evidence="1">
    <name type="scientific">plant metagenome</name>
    <dbReference type="NCBI Taxonomy" id="1297885"/>
    <lineage>
        <taxon>unclassified sequences</taxon>
        <taxon>metagenomes</taxon>
        <taxon>organismal metagenomes</taxon>
    </lineage>
</organism>
<reference evidence="1" key="1">
    <citation type="submission" date="2019-03" db="EMBL/GenBank/DDBJ databases">
        <authorList>
            <person name="Danneels B."/>
        </authorList>
    </citation>
    <scope>NUCLEOTIDE SEQUENCE</scope>
</reference>
<protein>
    <submittedName>
        <fullName evidence="1">Uncharacterized protein</fullName>
    </submittedName>
</protein>
<proteinExistence type="predicted"/>
<dbReference type="AlphaFoldDB" id="A0A484P4I7"/>
<dbReference type="EMBL" id="CAADHZ010000005">
    <property type="protein sequence ID" value="VFR20326.1"/>
    <property type="molecule type" value="Genomic_DNA"/>
</dbReference>
<name>A0A484P4I7_9ZZZZ</name>
<evidence type="ECO:0000313" key="1">
    <source>
        <dbReference type="EMBL" id="VFR20326.1"/>
    </source>
</evidence>
<accession>A0A484P4I7</accession>
<gene>
    <name evidence="1" type="ORF">ANDO1_4159</name>
    <name evidence="2" type="ORF">ANDO2_4065</name>
</gene>